<name>A0A085MMC2_9BILA</name>
<evidence type="ECO:0000256" key="5">
    <source>
        <dbReference type="ARBA" id="ARBA00023125"/>
    </source>
</evidence>
<dbReference type="GO" id="GO:0042795">
    <property type="term" value="P:snRNA transcription by RNA polymerase II"/>
    <property type="evidence" value="ECO:0007669"/>
    <property type="project" value="TreeGrafter"/>
</dbReference>
<keyword evidence="7" id="KW-0539">Nucleus</keyword>
<accession>A0A085MMC2</accession>
<dbReference type="PANTHER" id="PTHR13421">
    <property type="entry name" value="SNRNA-ACTIVATING PROTEIN COMPLEX SUBUNIT 3"/>
    <property type="match status" value="1"/>
</dbReference>
<evidence type="ECO:0000256" key="2">
    <source>
        <dbReference type="ARBA" id="ARBA00010410"/>
    </source>
</evidence>
<dbReference type="Pfam" id="PF12251">
    <property type="entry name" value="SNAPC3"/>
    <property type="match status" value="1"/>
</dbReference>
<evidence type="ECO:0000313" key="13">
    <source>
        <dbReference type="Proteomes" id="UP000030764"/>
    </source>
</evidence>
<keyword evidence="4" id="KW-0805">Transcription regulation</keyword>
<dbReference type="Proteomes" id="UP000030764">
    <property type="component" value="Unassembled WGS sequence"/>
</dbReference>
<comment type="function">
    <text evidence="8">Part of the SNAPc complex required for the transcription of both RNA polymerase II and III small-nuclear RNA genes. Binds to the proximal sequence element (PSE), a non-TATA-box basal promoter element common to these 2 types of genes. Recruits TBP and BRF2 to the U6 snRNA TATA box.</text>
</comment>
<reference evidence="11 13" key="1">
    <citation type="journal article" date="2014" name="Nat. Genet.">
        <title>Genome and transcriptome of the porcine whipworm Trichuris suis.</title>
        <authorList>
            <person name="Jex A.R."/>
            <person name="Nejsum P."/>
            <person name="Schwarz E.M."/>
            <person name="Hu L."/>
            <person name="Young N.D."/>
            <person name="Hall R.S."/>
            <person name="Korhonen P.K."/>
            <person name="Liao S."/>
            <person name="Thamsborg S."/>
            <person name="Xia J."/>
            <person name="Xu P."/>
            <person name="Wang S."/>
            <person name="Scheerlinck J.P."/>
            <person name="Hofmann A."/>
            <person name="Sternberg P.W."/>
            <person name="Wang J."/>
            <person name="Gasser R.B."/>
        </authorList>
    </citation>
    <scope>NUCLEOTIDE SEQUENCE [LARGE SCALE GENOMIC DNA]</scope>
    <source>
        <strain evidence="12">DCEP-RM93F</strain>
        <strain evidence="11">DCEP-RM93M</strain>
    </source>
</reference>
<dbReference type="GO" id="GO:0019185">
    <property type="term" value="C:snRNA-activating protein complex"/>
    <property type="evidence" value="ECO:0007669"/>
    <property type="project" value="TreeGrafter"/>
</dbReference>
<evidence type="ECO:0000313" key="12">
    <source>
        <dbReference type="EMBL" id="KFD60218.1"/>
    </source>
</evidence>
<evidence type="ECO:0000256" key="3">
    <source>
        <dbReference type="ARBA" id="ARBA00013634"/>
    </source>
</evidence>
<evidence type="ECO:0000256" key="4">
    <source>
        <dbReference type="ARBA" id="ARBA00023015"/>
    </source>
</evidence>
<protein>
    <recommendedName>
        <fullName evidence="3">snRNA-activating protein complex subunit 3</fullName>
    </recommendedName>
    <alternativeName>
        <fullName evidence="10">Small nuclear RNA-activating complex polypeptide 3</fullName>
    </alternativeName>
</protein>
<gene>
    <name evidence="11" type="ORF">M513_00594</name>
    <name evidence="12" type="ORF">M514_00594</name>
</gene>
<dbReference type="PANTHER" id="PTHR13421:SF16">
    <property type="entry name" value="SNRNA-ACTIVATING PROTEIN COMPLEX SUBUNIT 3"/>
    <property type="match status" value="1"/>
</dbReference>
<dbReference type="EMBL" id="KL363184">
    <property type="protein sequence ID" value="KFD58368.1"/>
    <property type="molecule type" value="Genomic_DNA"/>
</dbReference>
<dbReference type="GO" id="GO:0042796">
    <property type="term" value="P:snRNA transcription by RNA polymerase III"/>
    <property type="evidence" value="ECO:0007669"/>
    <property type="project" value="TreeGrafter"/>
</dbReference>
<dbReference type="InterPro" id="IPR022042">
    <property type="entry name" value="snRNA-activating_su3"/>
</dbReference>
<sequence length="382" mass="43897">MDRLHKPNKKPFISSLVSVRAFREKAEESIGELPRCYFENANEVATLVNCLGYSENEAAEVLSNFNPSELRCDKDLKAKSRLELPKVPILESHRSILKEKAGEDDPYSSPLLDFMERRIDYDLLGSCKRIAARSKIKKENRLKNEAVLTVVLAKPYDTFASSGEITRKHGVRIDRVLLVLSSQKLTELRDFIFCPNDFAPIRERQEDDEFKDVVAKDVFTGSLFYFNGVFYNDLREKKSTDLSVPILKWAEGRLGSVGPFSTARMEETTFDDLNIRLGQPYVYIHQGNCEHLVVISNIHFAHEEDPQDVSWYPIDFTRRAKTIVHCDICQDSYAKWIVFAKDHLPQPTMFFCKSCFDLFCTDENGKSTFELVLVPLIDSNYC</sequence>
<organism evidence="11 13">
    <name type="scientific">Trichuris suis</name>
    <name type="common">pig whipworm</name>
    <dbReference type="NCBI Taxonomy" id="68888"/>
    <lineage>
        <taxon>Eukaryota</taxon>
        <taxon>Metazoa</taxon>
        <taxon>Ecdysozoa</taxon>
        <taxon>Nematoda</taxon>
        <taxon>Enoplea</taxon>
        <taxon>Dorylaimia</taxon>
        <taxon>Trichinellida</taxon>
        <taxon>Trichuridae</taxon>
        <taxon>Trichuris</taxon>
    </lineage>
</organism>
<keyword evidence="13" id="KW-1185">Reference proteome</keyword>
<evidence type="ECO:0000256" key="6">
    <source>
        <dbReference type="ARBA" id="ARBA00023163"/>
    </source>
</evidence>
<keyword evidence="5" id="KW-0238">DNA-binding</keyword>
<comment type="subunit">
    <text evidence="9">Part of the SNAPc complex composed of 5 subunits: SNAPC1, SNAPC2, SNAPC3, SNAPC4 and SNAPC5. SNAPC3 interacts with SNAPC1.</text>
</comment>
<dbReference type="GO" id="GO:0003681">
    <property type="term" value="F:bent DNA binding"/>
    <property type="evidence" value="ECO:0007669"/>
    <property type="project" value="TreeGrafter"/>
</dbReference>
<dbReference type="OrthoDB" id="46583at2759"/>
<evidence type="ECO:0000256" key="10">
    <source>
        <dbReference type="ARBA" id="ARBA00029606"/>
    </source>
</evidence>
<evidence type="ECO:0000256" key="7">
    <source>
        <dbReference type="ARBA" id="ARBA00023242"/>
    </source>
</evidence>
<dbReference type="GO" id="GO:0005634">
    <property type="term" value="C:nucleus"/>
    <property type="evidence" value="ECO:0007669"/>
    <property type="project" value="UniProtKB-SubCell"/>
</dbReference>
<proteinExistence type="inferred from homology"/>
<dbReference type="EMBL" id="KL367685">
    <property type="protein sequence ID" value="KFD60218.1"/>
    <property type="molecule type" value="Genomic_DNA"/>
</dbReference>
<evidence type="ECO:0000256" key="1">
    <source>
        <dbReference type="ARBA" id="ARBA00004123"/>
    </source>
</evidence>
<dbReference type="AlphaFoldDB" id="A0A085MMC2"/>
<dbReference type="GO" id="GO:0001006">
    <property type="term" value="F:RNA polymerase III type 3 promoter sequence-specific DNA binding"/>
    <property type="evidence" value="ECO:0007669"/>
    <property type="project" value="TreeGrafter"/>
</dbReference>
<evidence type="ECO:0000313" key="11">
    <source>
        <dbReference type="EMBL" id="KFD58368.1"/>
    </source>
</evidence>
<dbReference type="GO" id="GO:0000978">
    <property type="term" value="F:RNA polymerase II cis-regulatory region sequence-specific DNA binding"/>
    <property type="evidence" value="ECO:0007669"/>
    <property type="project" value="TreeGrafter"/>
</dbReference>
<comment type="similarity">
    <text evidence="2">Belongs to the SNAPC3/SRD2 family.</text>
</comment>
<dbReference type="GO" id="GO:0001046">
    <property type="term" value="F:core promoter sequence-specific DNA binding"/>
    <property type="evidence" value="ECO:0007669"/>
    <property type="project" value="TreeGrafter"/>
</dbReference>
<evidence type="ECO:0000256" key="9">
    <source>
        <dbReference type="ARBA" id="ARBA00025958"/>
    </source>
</evidence>
<evidence type="ECO:0000256" key="8">
    <source>
        <dbReference type="ARBA" id="ARBA00025193"/>
    </source>
</evidence>
<dbReference type="Proteomes" id="UP000030758">
    <property type="component" value="Unassembled WGS sequence"/>
</dbReference>
<comment type="subcellular location">
    <subcellularLocation>
        <location evidence="1">Nucleus</location>
    </subcellularLocation>
</comment>
<keyword evidence="6" id="KW-0804">Transcription</keyword>